<keyword evidence="6" id="KW-0408">Iron</keyword>
<dbReference type="SFLD" id="SFLDG01123">
    <property type="entry name" value="methyltransferase_(Class_B)"/>
    <property type="match status" value="1"/>
</dbReference>
<dbReference type="SFLD" id="SFLDG01082">
    <property type="entry name" value="B12-binding_domain_containing"/>
    <property type="match status" value="1"/>
</dbReference>
<keyword evidence="4" id="KW-0949">S-adenosyl-L-methionine</keyword>
<dbReference type="GO" id="GO:0051539">
    <property type="term" value="F:4 iron, 4 sulfur cluster binding"/>
    <property type="evidence" value="ECO:0007669"/>
    <property type="project" value="UniProtKB-KW"/>
</dbReference>
<dbReference type="HOGENOM" id="CLU_021572_4_3_0"/>
<gene>
    <name evidence="10" type="ordered locus">Acid_6628</name>
</gene>
<dbReference type="PROSITE" id="PS51332">
    <property type="entry name" value="B12_BINDING"/>
    <property type="match status" value="1"/>
</dbReference>
<dbReference type="EMBL" id="CP000473">
    <property type="protein sequence ID" value="ABJ87550.1"/>
    <property type="molecule type" value="Genomic_DNA"/>
</dbReference>
<comment type="cofactor">
    <cofactor evidence="1">
        <name>[4Fe-4S] cluster</name>
        <dbReference type="ChEBI" id="CHEBI:49883"/>
    </cofactor>
</comment>
<dbReference type="InterPro" id="IPR006638">
    <property type="entry name" value="Elp3/MiaA/NifB-like_rSAM"/>
</dbReference>
<dbReference type="SUPFAM" id="SSF52242">
    <property type="entry name" value="Cobalamin (vitamin B12)-binding domain"/>
    <property type="match status" value="1"/>
</dbReference>
<dbReference type="Pfam" id="PF04055">
    <property type="entry name" value="Radical_SAM"/>
    <property type="match status" value="1"/>
</dbReference>
<reference evidence="10" key="1">
    <citation type="submission" date="2006-10" db="EMBL/GenBank/DDBJ databases">
        <title>Complete sequence of Solibacter usitatus Ellin6076.</title>
        <authorList>
            <consortium name="US DOE Joint Genome Institute"/>
            <person name="Copeland A."/>
            <person name="Lucas S."/>
            <person name="Lapidus A."/>
            <person name="Barry K."/>
            <person name="Detter J.C."/>
            <person name="Glavina del Rio T."/>
            <person name="Hammon N."/>
            <person name="Israni S."/>
            <person name="Dalin E."/>
            <person name="Tice H."/>
            <person name="Pitluck S."/>
            <person name="Thompson L.S."/>
            <person name="Brettin T."/>
            <person name="Bruce D."/>
            <person name="Han C."/>
            <person name="Tapia R."/>
            <person name="Gilna P."/>
            <person name="Schmutz J."/>
            <person name="Larimer F."/>
            <person name="Land M."/>
            <person name="Hauser L."/>
            <person name="Kyrpides N."/>
            <person name="Mikhailova N."/>
            <person name="Janssen P.H."/>
            <person name="Kuske C.R."/>
            <person name="Richardson P."/>
        </authorList>
    </citation>
    <scope>NUCLEOTIDE SEQUENCE</scope>
    <source>
        <strain evidence="10">Ellin6076</strain>
    </source>
</reference>
<dbReference type="OrthoDB" id="100851at2"/>
<dbReference type="InterPro" id="IPR034466">
    <property type="entry name" value="Methyltransferase_Class_B"/>
</dbReference>
<keyword evidence="3" id="KW-0808">Transferase</keyword>
<evidence type="ECO:0000256" key="3">
    <source>
        <dbReference type="ARBA" id="ARBA00022679"/>
    </source>
</evidence>
<dbReference type="GO" id="GO:0003824">
    <property type="term" value="F:catalytic activity"/>
    <property type="evidence" value="ECO:0007669"/>
    <property type="project" value="InterPro"/>
</dbReference>
<protein>
    <submittedName>
        <fullName evidence="10">Radical SAM domain protein</fullName>
    </submittedName>
</protein>
<feature type="domain" description="B12-binding" evidence="8">
    <location>
        <begin position="4"/>
        <end position="136"/>
    </location>
</feature>
<dbReference type="InterPro" id="IPR023404">
    <property type="entry name" value="rSAM_horseshoe"/>
</dbReference>
<dbReference type="AlphaFoldDB" id="Q01S20"/>
<dbReference type="InterPro" id="IPR006158">
    <property type="entry name" value="Cobalamin-bd"/>
</dbReference>
<evidence type="ECO:0000259" key="8">
    <source>
        <dbReference type="PROSITE" id="PS51332"/>
    </source>
</evidence>
<dbReference type="CDD" id="cd01335">
    <property type="entry name" value="Radical_SAM"/>
    <property type="match status" value="1"/>
</dbReference>
<dbReference type="InParanoid" id="Q01S20"/>
<evidence type="ECO:0000259" key="9">
    <source>
        <dbReference type="PROSITE" id="PS51918"/>
    </source>
</evidence>
<sequence length="484" mass="55735">MIILFHPRSTKPKNRRLPLSVLYLGAVLEGREDYEIVDGNADPDPMATIDALMRQHKVELLGVSVMPGPQLRQAVAVSKAVREKYPRVPIAWGGYFASLYTEASLNARYVDFVVKGQGEDTLLELLAALRGPRNFQDVRGMSFKDQFGLHVHTAERPLKAPDDFPWPPYHRLDPAKYIARTFLGTRTAVHQASIGCPFRCNFCGVVPVYDREKMEPAARTASILRYLQAQYGVNAVQFYDNNFFLREEHARELAERIAPLNLRWWCEARVDIVLGYSDDTLRKLREAGCVMIFFGVESGNDVALRNMKKQLTSEQTLELARRIREFDIVPEYSMIFGNPADAERDLEANIAFVRRVKKVNPAVEIVVQTYVPTPQRNGVWGDVDVRFPASPDEWLTDRWYPYLIRTDPKLPWLPDHVKRRIRNFETVMNSRWPTTQDMRLPGWGRTLLKSLSSWRYAVGAYDFPGELRLAQRLVRLRQPRLESL</sequence>
<dbReference type="KEGG" id="sus:Acid_6628"/>
<organism evidence="10">
    <name type="scientific">Solibacter usitatus (strain Ellin6076)</name>
    <dbReference type="NCBI Taxonomy" id="234267"/>
    <lineage>
        <taxon>Bacteria</taxon>
        <taxon>Pseudomonadati</taxon>
        <taxon>Acidobacteriota</taxon>
        <taxon>Terriglobia</taxon>
        <taxon>Bryobacterales</taxon>
        <taxon>Solibacteraceae</taxon>
        <taxon>Candidatus Solibacter</taxon>
    </lineage>
</organism>
<dbReference type="SMART" id="SM00729">
    <property type="entry name" value="Elp3"/>
    <property type="match status" value="1"/>
</dbReference>
<keyword evidence="5" id="KW-0479">Metal-binding</keyword>
<feature type="domain" description="Radical SAM core" evidence="9">
    <location>
        <begin position="182"/>
        <end position="401"/>
    </location>
</feature>
<keyword evidence="7" id="KW-0411">Iron-sulfur</keyword>
<dbReference type="Gene3D" id="3.80.30.20">
    <property type="entry name" value="tm_1862 like domain"/>
    <property type="match status" value="1"/>
</dbReference>
<dbReference type="GO" id="GO:0031419">
    <property type="term" value="F:cobalamin binding"/>
    <property type="evidence" value="ECO:0007669"/>
    <property type="project" value="InterPro"/>
</dbReference>
<dbReference type="GO" id="GO:0046872">
    <property type="term" value="F:metal ion binding"/>
    <property type="evidence" value="ECO:0007669"/>
    <property type="project" value="UniProtKB-KW"/>
</dbReference>
<dbReference type="SUPFAM" id="SSF102114">
    <property type="entry name" value="Radical SAM enzymes"/>
    <property type="match status" value="1"/>
</dbReference>
<evidence type="ECO:0000256" key="4">
    <source>
        <dbReference type="ARBA" id="ARBA00022691"/>
    </source>
</evidence>
<evidence type="ECO:0000256" key="6">
    <source>
        <dbReference type="ARBA" id="ARBA00023004"/>
    </source>
</evidence>
<dbReference type="PANTHER" id="PTHR43409:SF7">
    <property type="entry name" value="BLL1977 PROTEIN"/>
    <property type="match status" value="1"/>
</dbReference>
<evidence type="ECO:0000256" key="5">
    <source>
        <dbReference type="ARBA" id="ARBA00022723"/>
    </source>
</evidence>
<dbReference type="SFLD" id="SFLDS00029">
    <property type="entry name" value="Radical_SAM"/>
    <property type="match status" value="1"/>
</dbReference>
<dbReference type="CDD" id="cd02068">
    <property type="entry name" value="radical_SAM_B12_BD"/>
    <property type="match status" value="1"/>
</dbReference>
<evidence type="ECO:0000256" key="7">
    <source>
        <dbReference type="ARBA" id="ARBA00023014"/>
    </source>
</evidence>
<dbReference type="PANTHER" id="PTHR43409">
    <property type="entry name" value="ANAEROBIC MAGNESIUM-PROTOPORPHYRIN IX MONOMETHYL ESTER CYCLASE-RELATED"/>
    <property type="match status" value="1"/>
</dbReference>
<dbReference type="PROSITE" id="PS51918">
    <property type="entry name" value="RADICAL_SAM"/>
    <property type="match status" value="1"/>
</dbReference>
<proteinExistence type="predicted"/>
<dbReference type="Pfam" id="PF02310">
    <property type="entry name" value="B12-binding"/>
    <property type="match status" value="1"/>
</dbReference>
<dbReference type="InterPro" id="IPR036724">
    <property type="entry name" value="Cobalamin-bd_sf"/>
</dbReference>
<dbReference type="Gene3D" id="3.40.50.280">
    <property type="entry name" value="Cobalamin-binding domain"/>
    <property type="match status" value="1"/>
</dbReference>
<dbReference type="InterPro" id="IPR058240">
    <property type="entry name" value="rSAM_sf"/>
</dbReference>
<keyword evidence="2" id="KW-0489">Methyltransferase</keyword>
<evidence type="ECO:0000256" key="1">
    <source>
        <dbReference type="ARBA" id="ARBA00001966"/>
    </source>
</evidence>
<accession>Q01S20</accession>
<evidence type="ECO:0000256" key="2">
    <source>
        <dbReference type="ARBA" id="ARBA00022603"/>
    </source>
</evidence>
<dbReference type="InterPro" id="IPR051198">
    <property type="entry name" value="BchE-like"/>
</dbReference>
<dbReference type="eggNOG" id="COG1032">
    <property type="taxonomic scope" value="Bacteria"/>
</dbReference>
<name>Q01S20_SOLUE</name>
<dbReference type="STRING" id="234267.Acid_6628"/>
<evidence type="ECO:0000313" key="10">
    <source>
        <dbReference type="EMBL" id="ABJ87550.1"/>
    </source>
</evidence>
<dbReference type="InterPro" id="IPR007197">
    <property type="entry name" value="rSAM"/>
</dbReference>